<dbReference type="Pfam" id="PF07690">
    <property type="entry name" value="MFS_1"/>
    <property type="match status" value="1"/>
</dbReference>
<feature type="transmembrane region" description="Helical" evidence="6">
    <location>
        <begin position="167"/>
        <end position="186"/>
    </location>
</feature>
<protein>
    <recommendedName>
        <fullName evidence="7">Major facilitator superfamily (MFS) profile domain-containing protein</fullName>
    </recommendedName>
</protein>
<feature type="transmembrane region" description="Helical" evidence="6">
    <location>
        <begin position="534"/>
        <end position="555"/>
    </location>
</feature>
<evidence type="ECO:0000313" key="8">
    <source>
        <dbReference type="EMBL" id="RDW69368.1"/>
    </source>
</evidence>
<dbReference type="Gene3D" id="1.20.1720.10">
    <property type="entry name" value="Multidrug resistance protein D"/>
    <property type="match status" value="1"/>
</dbReference>
<feature type="transmembrane region" description="Helical" evidence="6">
    <location>
        <begin position="198"/>
        <end position="216"/>
    </location>
</feature>
<sequence>MVTNPHHPNERTSLLAAGPDSQYNAANNVEEAVEDDEYREIDPNAFDIMLSRSNSITAGMGIETESQETAMLRGPRTYGAAKRRPSNSSRHRRKSFASTISGEAISEHDEMEEAESKSPYLAGVSVGTFWLIFGNVLASFFVACFDSTIMVSSHPVITSYFHSSNSASWLSTAFLLTSTSFQPIFGRLSDTIGRKRPYVLTMGLFTLATVWCATAQSMTSFILARAACGLGAGGMMSLGSIITSDLVPIEIRGEYQSYVNMVFGAGSALGAALGGAIADHLGWRWEFGVQVPALTLCLVIACLTIPKNLGLAEGVKQKDIWEAMKVFDYWGSLLLTTSITFLILGLNLGGNVFPWSHPFVIASLVIFAVGFPLFLWNEAVVELPIMPLKLISSNPRAGLIMSNAIGAIVVNAVMFNIPLYFQAVLLESATNSGLRLIVSSLASSAVGTATGFLITWTRQLKIWLVAGATLVTIGTICMTFLRRDLPEWAYVLVLIPSAMGQGFMFPGTFMSVLAVSEQAEQAVVTSTLILWRSLGMVMGVATSSLVLQNALYVFLEEKVSGPEKAKVIEEVRASVHAIAKLAQPYQEQVIQSYDSALRATFMVSAVLSVVGLLVVLPPRLPKLGQRK</sequence>
<feature type="transmembrane region" description="Helical" evidence="6">
    <location>
        <begin position="397"/>
        <end position="421"/>
    </location>
</feature>
<feature type="transmembrane region" description="Helical" evidence="6">
    <location>
        <begin position="222"/>
        <end position="246"/>
    </location>
</feature>
<evidence type="ECO:0000256" key="2">
    <source>
        <dbReference type="ARBA" id="ARBA00022692"/>
    </source>
</evidence>
<name>A0A3D8R5Y2_9HELO</name>
<feature type="transmembrane region" description="Helical" evidence="6">
    <location>
        <begin position="289"/>
        <end position="306"/>
    </location>
</feature>
<comment type="subcellular location">
    <subcellularLocation>
        <location evidence="1">Membrane</location>
        <topology evidence="1">Multi-pass membrane protein</topology>
    </subcellularLocation>
</comment>
<evidence type="ECO:0000259" key="7">
    <source>
        <dbReference type="PROSITE" id="PS50850"/>
    </source>
</evidence>
<feature type="transmembrane region" description="Helical" evidence="6">
    <location>
        <begin position="462"/>
        <end position="482"/>
    </location>
</feature>
<proteinExistence type="predicted"/>
<dbReference type="InterPro" id="IPR020846">
    <property type="entry name" value="MFS_dom"/>
</dbReference>
<feature type="transmembrane region" description="Helical" evidence="6">
    <location>
        <begin position="596"/>
        <end position="616"/>
    </location>
</feature>
<dbReference type="CDD" id="cd17502">
    <property type="entry name" value="MFS_Azr1_MDR_like"/>
    <property type="match status" value="1"/>
</dbReference>
<evidence type="ECO:0000256" key="5">
    <source>
        <dbReference type="SAM" id="MobiDB-lite"/>
    </source>
</evidence>
<feature type="region of interest" description="Disordered" evidence="5">
    <location>
        <begin position="1"/>
        <end position="23"/>
    </location>
</feature>
<feature type="region of interest" description="Disordered" evidence="5">
    <location>
        <begin position="76"/>
        <end position="111"/>
    </location>
</feature>
<dbReference type="AlphaFoldDB" id="A0A3D8R5Y2"/>
<dbReference type="InterPro" id="IPR011701">
    <property type="entry name" value="MFS"/>
</dbReference>
<evidence type="ECO:0000313" key="9">
    <source>
        <dbReference type="Proteomes" id="UP000256645"/>
    </source>
</evidence>
<keyword evidence="4 6" id="KW-0472">Membrane</keyword>
<feature type="transmembrane region" description="Helical" evidence="6">
    <location>
        <begin position="258"/>
        <end position="277"/>
    </location>
</feature>
<dbReference type="PANTHER" id="PTHR23501">
    <property type="entry name" value="MAJOR FACILITATOR SUPERFAMILY"/>
    <property type="match status" value="1"/>
</dbReference>
<evidence type="ECO:0000256" key="3">
    <source>
        <dbReference type="ARBA" id="ARBA00022989"/>
    </source>
</evidence>
<feature type="transmembrane region" description="Helical" evidence="6">
    <location>
        <begin position="488"/>
        <end position="513"/>
    </location>
</feature>
<dbReference type="SUPFAM" id="SSF103473">
    <property type="entry name" value="MFS general substrate transporter"/>
    <property type="match status" value="2"/>
</dbReference>
<reference evidence="8 9" key="1">
    <citation type="journal article" date="2018" name="IMA Fungus">
        <title>IMA Genome-F 9: Draft genome sequence of Annulohypoxylon stygium, Aspergillus mulundensis, Berkeleyomyces basicola (syn. Thielaviopsis basicola), Ceratocystis smalleyi, two Cercospora beticola strains, Coleophoma cylindrospora, Fusarium fracticaudum, Phialophora cf. hyalina, and Morchella septimelata.</title>
        <authorList>
            <person name="Wingfield B.D."/>
            <person name="Bills G.F."/>
            <person name="Dong Y."/>
            <person name="Huang W."/>
            <person name="Nel W.J."/>
            <person name="Swalarsk-Parry B.S."/>
            <person name="Vaghefi N."/>
            <person name="Wilken P.M."/>
            <person name="An Z."/>
            <person name="de Beer Z.W."/>
            <person name="De Vos L."/>
            <person name="Chen L."/>
            <person name="Duong T.A."/>
            <person name="Gao Y."/>
            <person name="Hammerbacher A."/>
            <person name="Kikkert J.R."/>
            <person name="Li Y."/>
            <person name="Li H."/>
            <person name="Li K."/>
            <person name="Li Q."/>
            <person name="Liu X."/>
            <person name="Ma X."/>
            <person name="Naidoo K."/>
            <person name="Pethybridge S.J."/>
            <person name="Sun J."/>
            <person name="Steenkamp E.T."/>
            <person name="van der Nest M.A."/>
            <person name="van Wyk S."/>
            <person name="Wingfield M.J."/>
            <person name="Xiong C."/>
            <person name="Yue Q."/>
            <person name="Zhang X."/>
        </authorList>
    </citation>
    <scope>NUCLEOTIDE SEQUENCE [LARGE SCALE GENOMIC DNA]</scope>
    <source>
        <strain evidence="8 9">BP6252</strain>
    </source>
</reference>
<dbReference type="GO" id="GO:0000329">
    <property type="term" value="C:fungal-type vacuole membrane"/>
    <property type="evidence" value="ECO:0007669"/>
    <property type="project" value="TreeGrafter"/>
</dbReference>
<gene>
    <name evidence="8" type="ORF">BP6252_08388</name>
</gene>
<dbReference type="Gene3D" id="1.20.1250.20">
    <property type="entry name" value="MFS general substrate transporter like domains"/>
    <property type="match status" value="1"/>
</dbReference>
<evidence type="ECO:0000256" key="1">
    <source>
        <dbReference type="ARBA" id="ARBA00004141"/>
    </source>
</evidence>
<feature type="transmembrane region" description="Helical" evidence="6">
    <location>
        <begin position="327"/>
        <end position="349"/>
    </location>
</feature>
<dbReference type="InterPro" id="IPR036259">
    <property type="entry name" value="MFS_trans_sf"/>
</dbReference>
<feature type="transmembrane region" description="Helical" evidence="6">
    <location>
        <begin position="433"/>
        <end position="455"/>
    </location>
</feature>
<dbReference type="OrthoDB" id="419537at2759"/>
<feature type="domain" description="Major facilitator superfamily (MFS) profile" evidence="7">
    <location>
        <begin position="132"/>
        <end position="623"/>
    </location>
</feature>
<evidence type="ECO:0000256" key="4">
    <source>
        <dbReference type="ARBA" id="ARBA00023136"/>
    </source>
</evidence>
<comment type="caution">
    <text evidence="8">The sequence shown here is derived from an EMBL/GenBank/DDBJ whole genome shotgun (WGS) entry which is preliminary data.</text>
</comment>
<dbReference type="Proteomes" id="UP000256645">
    <property type="component" value="Unassembled WGS sequence"/>
</dbReference>
<organism evidence="8 9">
    <name type="scientific">Coleophoma cylindrospora</name>
    <dbReference type="NCBI Taxonomy" id="1849047"/>
    <lineage>
        <taxon>Eukaryota</taxon>
        <taxon>Fungi</taxon>
        <taxon>Dikarya</taxon>
        <taxon>Ascomycota</taxon>
        <taxon>Pezizomycotina</taxon>
        <taxon>Leotiomycetes</taxon>
        <taxon>Helotiales</taxon>
        <taxon>Dermateaceae</taxon>
        <taxon>Coleophoma</taxon>
    </lineage>
</organism>
<feature type="compositionally biased region" description="Basic residues" evidence="5">
    <location>
        <begin position="81"/>
        <end position="95"/>
    </location>
</feature>
<evidence type="ECO:0000256" key="6">
    <source>
        <dbReference type="SAM" id="Phobius"/>
    </source>
</evidence>
<feature type="transmembrane region" description="Helical" evidence="6">
    <location>
        <begin position="355"/>
        <end position="376"/>
    </location>
</feature>
<accession>A0A3D8R5Y2</accession>
<keyword evidence="3 6" id="KW-1133">Transmembrane helix</keyword>
<keyword evidence="2 6" id="KW-0812">Transmembrane</keyword>
<dbReference type="PANTHER" id="PTHR23501:SF67">
    <property type="entry name" value="MFS MULTIDRUG EFFLUX TRANSPORTER (EUROFUNG)"/>
    <property type="match status" value="1"/>
</dbReference>
<keyword evidence="9" id="KW-1185">Reference proteome</keyword>
<dbReference type="EMBL" id="PDLM01000009">
    <property type="protein sequence ID" value="RDW69368.1"/>
    <property type="molecule type" value="Genomic_DNA"/>
</dbReference>
<dbReference type="PROSITE" id="PS50850">
    <property type="entry name" value="MFS"/>
    <property type="match status" value="1"/>
</dbReference>
<feature type="transmembrane region" description="Helical" evidence="6">
    <location>
        <begin position="120"/>
        <end position="143"/>
    </location>
</feature>
<dbReference type="GO" id="GO:0015174">
    <property type="term" value="F:basic amino acid transmembrane transporter activity"/>
    <property type="evidence" value="ECO:0007669"/>
    <property type="project" value="TreeGrafter"/>
</dbReference>